<reference evidence="1" key="1">
    <citation type="journal article" date="2011" name="Environ. Microbiol.">
        <title>Time-series analyses of Monterey Bay coastal microbial picoplankton using a 'genome proxy' microarray.</title>
        <authorList>
            <person name="Rich V.I."/>
            <person name="Pham V.D."/>
            <person name="Eppley J."/>
            <person name="Shi Y."/>
            <person name="DeLong E.F."/>
        </authorList>
    </citation>
    <scope>NUCLEOTIDE SEQUENCE</scope>
</reference>
<proteinExistence type="predicted"/>
<accession>E0XVY5</accession>
<dbReference type="EMBL" id="GU474894">
    <property type="protein sequence ID" value="ADI18576.1"/>
    <property type="molecule type" value="Genomic_DNA"/>
</dbReference>
<evidence type="ECO:0000313" key="1">
    <source>
        <dbReference type="EMBL" id="ADI18576.1"/>
    </source>
</evidence>
<sequence>MHSCPHRVTQFVLAGVKPIIDMTDPNFGKPSTSGVRPWIIRLLLIPATCLTLLSAAQGATADVAVVREYIELEERARFDSLLAEFGRNKNLPLGYELQTLLALSHYPELKEVRVQFVLDDVSIPLSSRPHWTSMLRSSRKRTYQVIMDTNLEGPRAALLLKNQPFNAQVGIIGHELAHTVYYLDRSFFGIVSDALCQLNDCRIDFERNTDRRLIDYGLGWQRYDHARFVRARFGGSEAAAMNMQGGGGAYMSPAELLKIIDNHPIYAN</sequence>
<dbReference type="AlphaFoldDB" id="E0XVY5"/>
<organism evidence="1">
    <name type="scientific">uncultured Oceanospirillales bacterium HF4000_23O15</name>
    <dbReference type="NCBI Taxonomy" id="710746"/>
    <lineage>
        <taxon>Bacteria</taxon>
        <taxon>Pseudomonadati</taxon>
        <taxon>Pseudomonadota</taxon>
        <taxon>Gammaproteobacteria</taxon>
        <taxon>Oceanospirillales</taxon>
        <taxon>environmental samples</taxon>
    </lineage>
</organism>
<protein>
    <submittedName>
        <fullName evidence="1">Uncharacterized protein</fullName>
    </submittedName>
</protein>
<name>E0XVY5_9GAMM</name>